<feature type="transmembrane region" description="Helical" evidence="5">
    <location>
        <begin position="147"/>
        <end position="167"/>
    </location>
</feature>
<dbReference type="InterPro" id="IPR017205">
    <property type="entry name" value="Sig_transdc_His_kinase_ChrS"/>
</dbReference>
<gene>
    <name evidence="7" type="ORF">KGD83_20330</name>
</gene>
<dbReference type="Gene3D" id="3.30.565.10">
    <property type="entry name" value="Histidine kinase-like ATPase, C-terminal domain"/>
    <property type="match status" value="1"/>
</dbReference>
<reference evidence="8" key="1">
    <citation type="submission" date="2021-05" db="EMBL/GenBank/DDBJ databases">
        <title>Direct Submission.</title>
        <authorList>
            <person name="Li K."/>
            <person name="Gao J."/>
        </authorList>
    </citation>
    <scope>NUCLEOTIDE SEQUENCE [LARGE SCALE GENOMIC DNA]</scope>
    <source>
        <strain evidence="8">HDS12</strain>
    </source>
</reference>
<keyword evidence="3" id="KW-0902">Two-component regulatory system</keyword>
<dbReference type="Gene3D" id="1.20.5.1930">
    <property type="match status" value="1"/>
</dbReference>
<protein>
    <submittedName>
        <fullName evidence="7">Sensor histidine kinase</fullName>
    </submittedName>
</protein>
<dbReference type="PANTHER" id="PTHR24421">
    <property type="entry name" value="NITRATE/NITRITE SENSOR PROTEIN NARX-RELATED"/>
    <property type="match status" value="1"/>
</dbReference>
<feature type="transmembrane region" description="Helical" evidence="5">
    <location>
        <begin position="117"/>
        <end position="135"/>
    </location>
</feature>
<name>A0ABX8BZN6_9ACTN</name>
<evidence type="ECO:0000313" key="8">
    <source>
        <dbReference type="Proteomes" id="UP000678016"/>
    </source>
</evidence>
<evidence type="ECO:0000259" key="6">
    <source>
        <dbReference type="SMART" id="SM00387"/>
    </source>
</evidence>
<dbReference type="PIRSF" id="PIRSF037434">
    <property type="entry name" value="STHK_ChrS"/>
    <property type="match status" value="1"/>
</dbReference>
<dbReference type="SUPFAM" id="SSF55874">
    <property type="entry name" value="ATPase domain of HSP90 chaperone/DNA topoisomerase II/histidine kinase"/>
    <property type="match status" value="1"/>
</dbReference>
<dbReference type="GO" id="GO:0016301">
    <property type="term" value="F:kinase activity"/>
    <property type="evidence" value="ECO:0007669"/>
    <property type="project" value="UniProtKB-KW"/>
</dbReference>
<proteinExistence type="predicted"/>
<evidence type="ECO:0000313" key="7">
    <source>
        <dbReference type="EMBL" id="QUX27634.1"/>
    </source>
</evidence>
<dbReference type="CDD" id="cd16917">
    <property type="entry name" value="HATPase_UhpB-NarQ-NarX-like"/>
    <property type="match status" value="1"/>
</dbReference>
<dbReference type="InterPro" id="IPR003594">
    <property type="entry name" value="HATPase_dom"/>
</dbReference>
<dbReference type="Proteomes" id="UP000678016">
    <property type="component" value="Chromosome"/>
</dbReference>
<keyword evidence="5" id="KW-1133">Transmembrane helix</keyword>
<dbReference type="InterPro" id="IPR011712">
    <property type="entry name" value="Sig_transdc_His_kin_sub3_dim/P"/>
</dbReference>
<dbReference type="InterPro" id="IPR050482">
    <property type="entry name" value="Sensor_HK_TwoCompSys"/>
</dbReference>
<organism evidence="7 8">
    <name type="scientific">Nocardiopsis akebiae</name>
    <dbReference type="NCBI Taxonomy" id="2831968"/>
    <lineage>
        <taxon>Bacteria</taxon>
        <taxon>Bacillati</taxon>
        <taxon>Actinomycetota</taxon>
        <taxon>Actinomycetes</taxon>
        <taxon>Streptosporangiales</taxon>
        <taxon>Nocardiopsidaceae</taxon>
        <taxon>Nocardiopsis</taxon>
    </lineage>
</organism>
<evidence type="ECO:0000256" key="2">
    <source>
        <dbReference type="ARBA" id="ARBA00022777"/>
    </source>
</evidence>
<keyword evidence="2 7" id="KW-0418">Kinase</keyword>
<feature type="domain" description="Histidine kinase/HSP90-like ATPase" evidence="6">
    <location>
        <begin position="317"/>
        <end position="441"/>
    </location>
</feature>
<dbReference type="RefSeq" id="WP_212640692.1">
    <property type="nucleotide sequence ID" value="NZ_CP074132.1"/>
</dbReference>
<evidence type="ECO:0000256" key="4">
    <source>
        <dbReference type="SAM" id="MobiDB-lite"/>
    </source>
</evidence>
<dbReference type="InterPro" id="IPR036890">
    <property type="entry name" value="HATPase_C_sf"/>
</dbReference>
<dbReference type="SMART" id="SM00387">
    <property type="entry name" value="HATPase_c"/>
    <property type="match status" value="1"/>
</dbReference>
<keyword evidence="8" id="KW-1185">Reference proteome</keyword>
<feature type="transmembrane region" description="Helical" evidence="5">
    <location>
        <begin position="49"/>
        <end position="67"/>
    </location>
</feature>
<accession>A0ABX8BZN6</accession>
<dbReference type="Pfam" id="PF02518">
    <property type="entry name" value="HATPase_c"/>
    <property type="match status" value="1"/>
</dbReference>
<dbReference type="PANTHER" id="PTHR24421:SF62">
    <property type="entry name" value="SENSORY TRANSDUCTION HISTIDINE KINASE"/>
    <property type="match status" value="1"/>
</dbReference>
<evidence type="ECO:0000256" key="3">
    <source>
        <dbReference type="ARBA" id="ARBA00023012"/>
    </source>
</evidence>
<feature type="transmembrane region" description="Helical" evidence="5">
    <location>
        <begin position="79"/>
        <end position="105"/>
    </location>
</feature>
<keyword evidence="5" id="KW-0472">Membrane</keyword>
<evidence type="ECO:0000256" key="1">
    <source>
        <dbReference type="ARBA" id="ARBA00022679"/>
    </source>
</evidence>
<evidence type="ECO:0000256" key="5">
    <source>
        <dbReference type="SAM" id="Phobius"/>
    </source>
</evidence>
<sequence length="447" mass="47286">MQTPPERPLGLREERVRRLTAAVPYLLLFVSTVLALLTGGGDRGERLETLALAVFTAALVWTATGLFPEWASRPVAMAAYLTCLVVLIAVLSAHSTWFAGFFAFTGYVHSWHLLRGAWRYVGVTATATVSITAYMGGPPEPTLDSVLLYLVFTATIVVVVSVFSHFGEITVERSTERERMVERLRGTIRENEGLHAQLLVQAREAGVHDERQRMAREIHDTLAQGLAGVIAQLQAAERSREADKDPSVWRARVSNATRLARESLAEARRSVHALGPAPLEEATLSGALAEVTSEWSALHGVHAEFTVTGTARPLHTEAAAALLRAGQEALANVAKHAGARRVGVTLSYMEDRVTLDVRDDGKGFDPVVLGRKGSGGADGAGGPGGTGGAGGAAAGAVPLVADGGFGLTSMRQRLARVAGILEIETEPGAGTAVSASVPALAREVSRE</sequence>
<dbReference type="EMBL" id="CP074132">
    <property type="protein sequence ID" value="QUX27634.1"/>
    <property type="molecule type" value="Genomic_DNA"/>
</dbReference>
<feature type="region of interest" description="Disordered" evidence="4">
    <location>
        <begin position="372"/>
        <end position="391"/>
    </location>
</feature>
<dbReference type="Pfam" id="PF07730">
    <property type="entry name" value="HisKA_3"/>
    <property type="match status" value="1"/>
</dbReference>
<feature type="transmembrane region" description="Helical" evidence="5">
    <location>
        <begin position="20"/>
        <end position="37"/>
    </location>
</feature>
<keyword evidence="1" id="KW-0808">Transferase</keyword>
<keyword evidence="5" id="KW-0812">Transmembrane</keyword>